<feature type="domain" description="F5/8 type C" evidence="1">
    <location>
        <begin position="161"/>
        <end position="311"/>
    </location>
</feature>
<protein>
    <recommendedName>
        <fullName evidence="1">F5/8 type C domain-containing protein</fullName>
    </recommendedName>
</protein>
<reference evidence="2" key="1">
    <citation type="submission" date="2022-11" db="UniProtKB">
        <authorList>
            <consortium name="EnsemblMetazoa"/>
        </authorList>
    </citation>
    <scope>IDENTIFICATION</scope>
</reference>
<organism evidence="2 3">
    <name type="scientific">Exaiptasia diaphana</name>
    <name type="common">Tropical sea anemone</name>
    <name type="synonym">Aiptasia pulchella</name>
    <dbReference type="NCBI Taxonomy" id="2652724"/>
    <lineage>
        <taxon>Eukaryota</taxon>
        <taxon>Metazoa</taxon>
        <taxon>Cnidaria</taxon>
        <taxon>Anthozoa</taxon>
        <taxon>Hexacorallia</taxon>
        <taxon>Actiniaria</taxon>
        <taxon>Aiptasiidae</taxon>
        <taxon>Exaiptasia</taxon>
    </lineage>
</organism>
<dbReference type="SUPFAM" id="SSF49785">
    <property type="entry name" value="Galactose-binding domain-like"/>
    <property type="match status" value="2"/>
</dbReference>
<dbReference type="GeneID" id="110249390"/>
<sequence length="318" mass="35060">FQDCPSEVVGLADSSIIPDSSFTASTELNNEYGAAKARFNSDHCWEPNGNSKADDYLQIDLGKVFVICAVATKGNGKYGIDEWTKEYNISTSVDGTTWTWYPNNDNIKTFTGNTDGNTEVKRTLDAPVKAKLVRFTPTKFKNYKALRVELYGVNVSKDFSCKSFTIGVASVAKIPDNKMTSSTNFNTSTKAYNGRLGYTTGSSWCSATSDSSPYLQVDLSKSYIICGVATQGDHKSRQWVQTYQIQTSSDGTSFSDYYKENNIVQVFPGNTDSNTIVQNPLFYGAVGQYVRILPKSTFGSTTCMRTELYGVQQDTGMN</sequence>
<feature type="domain" description="F5/8 type C" evidence="1">
    <location>
        <begin position="4"/>
        <end position="153"/>
    </location>
</feature>
<evidence type="ECO:0000313" key="2">
    <source>
        <dbReference type="EnsemblMetazoa" id="XP_020911626.1"/>
    </source>
</evidence>
<name>A0A913XZB1_EXADI</name>
<dbReference type="Pfam" id="PF00754">
    <property type="entry name" value="F5_F8_type_C"/>
    <property type="match status" value="2"/>
</dbReference>
<proteinExistence type="predicted"/>
<dbReference type="EnsemblMetazoa" id="XM_021055967.2">
    <property type="protein sequence ID" value="XP_020911626.1"/>
    <property type="gene ID" value="LOC110249390"/>
</dbReference>
<accession>A0A913XZB1</accession>
<dbReference type="PROSITE" id="PS01285">
    <property type="entry name" value="FA58C_1"/>
    <property type="match status" value="1"/>
</dbReference>
<evidence type="ECO:0000313" key="3">
    <source>
        <dbReference type="Proteomes" id="UP000887567"/>
    </source>
</evidence>
<dbReference type="RefSeq" id="XP_020911626.1">
    <property type="nucleotide sequence ID" value="XM_021055967.2"/>
</dbReference>
<dbReference type="PROSITE" id="PS50022">
    <property type="entry name" value="FA58C_3"/>
    <property type="match status" value="2"/>
</dbReference>
<dbReference type="InterPro" id="IPR008979">
    <property type="entry name" value="Galactose-bd-like_sf"/>
</dbReference>
<dbReference type="SMART" id="SM00231">
    <property type="entry name" value="FA58C"/>
    <property type="match status" value="2"/>
</dbReference>
<keyword evidence="3" id="KW-1185">Reference proteome</keyword>
<dbReference type="OMA" id="WTKEYNI"/>
<dbReference type="Proteomes" id="UP000887567">
    <property type="component" value="Unplaced"/>
</dbReference>
<dbReference type="InterPro" id="IPR000421">
    <property type="entry name" value="FA58C"/>
</dbReference>
<dbReference type="KEGG" id="epa:110249390"/>
<dbReference type="FunFam" id="2.60.120.260:FF:000016">
    <property type="entry name" value="Contactin-associated protein-like 4 isoform 1"/>
    <property type="match status" value="2"/>
</dbReference>
<dbReference type="OrthoDB" id="5983296at2759"/>
<dbReference type="PANTHER" id="PTHR24543">
    <property type="entry name" value="MULTICOPPER OXIDASE-RELATED"/>
    <property type="match status" value="1"/>
</dbReference>
<dbReference type="CDD" id="cd00057">
    <property type="entry name" value="FA58C"/>
    <property type="match status" value="2"/>
</dbReference>
<dbReference type="Gene3D" id="2.60.120.260">
    <property type="entry name" value="Galactose-binding domain-like"/>
    <property type="match status" value="2"/>
</dbReference>
<evidence type="ECO:0000259" key="1">
    <source>
        <dbReference type="PROSITE" id="PS50022"/>
    </source>
</evidence>
<dbReference type="AlphaFoldDB" id="A0A913XZB1"/>